<protein>
    <recommendedName>
        <fullName evidence="5">1,3-beta-glucanosyltransferase</fullName>
        <ecNumber evidence="5">2.4.1.-</ecNumber>
    </recommendedName>
</protein>
<keyword evidence="3 5" id="KW-0732">Signal</keyword>
<evidence type="ECO:0000256" key="4">
    <source>
        <dbReference type="ARBA" id="ARBA00023180"/>
    </source>
</evidence>
<comment type="subcellular location">
    <subcellularLocation>
        <location evidence="1 5">Cell membrane</location>
        <topology evidence="1 5">Lipid-anchor</topology>
        <topology evidence="1 5">GPI-anchor</topology>
    </subcellularLocation>
</comment>
<evidence type="ECO:0000256" key="6">
    <source>
        <dbReference type="SAM" id="MobiDB-lite"/>
    </source>
</evidence>
<keyword evidence="5" id="KW-0808">Transferase</keyword>
<comment type="caution">
    <text evidence="8">The sequence shown here is derived from an EMBL/GenBank/DDBJ whole genome shotgun (WGS) entry which is preliminary data.</text>
</comment>
<proteinExistence type="inferred from homology"/>
<evidence type="ECO:0000313" key="9">
    <source>
        <dbReference type="Proteomes" id="UP001396898"/>
    </source>
</evidence>
<reference evidence="8 9" key="1">
    <citation type="submission" date="2023-01" db="EMBL/GenBank/DDBJ databases">
        <title>Analysis of 21 Apiospora genomes using comparative genomics revels a genus with tremendous synthesis potential of carbohydrate active enzymes and secondary metabolites.</title>
        <authorList>
            <person name="Sorensen T."/>
        </authorList>
    </citation>
    <scope>NUCLEOTIDE SEQUENCE [LARGE SCALE GENOMIC DNA]</scope>
    <source>
        <strain evidence="8 9">CBS 20057</strain>
    </source>
</reference>
<dbReference type="EMBL" id="JAQQWI010000001">
    <property type="protein sequence ID" value="KAK8040687.1"/>
    <property type="molecule type" value="Genomic_DNA"/>
</dbReference>
<organism evidence="8 9">
    <name type="scientific">Apiospora marii</name>
    <dbReference type="NCBI Taxonomy" id="335849"/>
    <lineage>
        <taxon>Eukaryota</taxon>
        <taxon>Fungi</taxon>
        <taxon>Dikarya</taxon>
        <taxon>Ascomycota</taxon>
        <taxon>Pezizomycotina</taxon>
        <taxon>Sordariomycetes</taxon>
        <taxon>Xylariomycetidae</taxon>
        <taxon>Amphisphaeriales</taxon>
        <taxon>Apiosporaceae</taxon>
        <taxon>Apiospora</taxon>
    </lineage>
</organism>
<keyword evidence="5 7" id="KW-0472">Membrane</keyword>
<dbReference type="Proteomes" id="UP001396898">
    <property type="component" value="Unassembled WGS sequence"/>
</dbReference>
<dbReference type="Pfam" id="PF03198">
    <property type="entry name" value="Glyco_hydro_72"/>
    <property type="match status" value="1"/>
</dbReference>
<feature type="chain" id="PRO_5044960568" description="1,3-beta-glucanosyltransferase" evidence="5">
    <location>
        <begin position="22"/>
        <end position="618"/>
    </location>
</feature>
<gene>
    <name evidence="8" type="ORF">PG991_000475</name>
</gene>
<evidence type="ECO:0000256" key="5">
    <source>
        <dbReference type="RuleBase" id="RU361209"/>
    </source>
</evidence>
<feature type="transmembrane region" description="Helical" evidence="7">
    <location>
        <begin position="416"/>
        <end position="449"/>
    </location>
</feature>
<evidence type="ECO:0000256" key="7">
    <source>
        <dbReference type="SAM" id="Phobius"/>
    </source>
</evidence>
<comment type="similarity">
    <text evidence="2 5">Belongs to the glycosyl hydrolase 72 family.</text>
</comment>
<keyword evidence="9" id="KW-1185">Reference proteome</keyword>
<keyword evidence="5" id="KW-0336">GPI-anchor</keyword>
<evidence type="ECO:0000256" key="2">
    <source>
        <dbReference type="ARBA" id="ARBA00007528"/>
    </source>
</evidence>
<dbReference type="PANTHER" id="PTHR31468">
    <property type="entry name" value="1,3-BETA-GLUCANOSYLTRANSFERASE GAS1"/>
    <property type="match status" value="1"/>
</dbReference>
<feature type="region of interest" description="Disordered" evidence="6">
    <location>
        <begin position="531"/>
        <end position="618"/>
    </location>
</feature>
<keyword evidence="7" id="KW-0812">Transmembrane</keyword>
<evidence type="ECO:0000313" key="8">
    <source>
        <dbReference type="EMBL" id="KAK8040687.1"/>
    </source>
</evidence>
<comment type="function">
    <text evidence="5">Splits internally a 1,3-beta-glucan molecule and transfers the newly generated reducing end (the donor) to the non-reducing end of another 1,3-beta-glucan molecule (the acceptor) forming a 1,3-beta linkage, resulting in the elongation of 1,3-beta-glucan chains in the cell wall.</text>
</comment>
<feature type="signal peptide" evidence="5">
    <location>
        <begin position="1"/>
        <end position="21"/>
    </location>
</feature>
<feature type="compositionally biased region" description="Gly residues" evidence="6">
    <location>
        <begin position="470"/>
        <end position="479"/>
    </location>
</feature>
<feature type="region of interest" description="Disordered" evidence="6">
    <location>
        <begin position="366"/>
        <end position="402"/>
    </location>
</feature>
<evidence type="ECO:0000256" key="1">
    <source>
        <dbReference type="ARBA" id="ARBA00004609"/>
    </source>
</evidence>
<dbReference type="Gene3D" id="3.20.20.80">
    <property type="entry name" value="Glycosidases"/>
    <property type="match status" value="1"/>
</dbReference>
<dbReference type="SUPFAM" id="SSF51445">
    <property type="entry name" value="(Trans)glycosidases"/>
    <property type="match status" value="1"/>
</dbReference>
<keyword evidence="5" id="KW-0449">Lipoprotein</keyword>
<keyword evidence="4" id="KW-0325">Glycoprotein</keyword>
<dbReference type="InterPro" id="IPR017853">
    <property type="entry name" value="GH"/>
</dbReference>
<name>A0ABR1T2L2_9PEZI</name>
<dbReference type="EC" id="2.4.1.-" evidence="5"/>
<sequence length="618" mass="66750">MLRGIAYWACLLLPQFAYVATTLPPISIKGSKLYTPNGDQFFVKGVTYYLDSDPEMRDRLRDTKQCEIDAELMADMGVNTIRVYEVDSSYSHDGCMEAFDKRGIYIWIDIDSGSTQINTETPVWDTVMYYDWTSKIDAFARYDNVLAFAVGADRISYSQYGRAAPFVKAAVSDIKAFLDGRGYRRIPIAYSDQDTGYDGEFNHYMKNTTTDYLTCSGNTESIDLFGINLLSACGDYTSYVFDQFAESEIPIIISEVVCTEEGENRNFSEVQTFLSTNYSDVFSGAMVYDWTNDTVDWGLVEYNDADFVGEPELLPAYTRLQSILSSVQPESTAKTSYKPASSAPACPTRDDYSSWLVDENLPPPTISGLPSVTRVDPNGDPIKPTGGVRGSGKGKPGSETEIATEDNVNAVRGGSAAFGGLGLGGLIGVIVGSTAGVLALVGLGWFILWMRRRAQRDAMINAHGPLAGNGGHGPGGAGNSGSDSDNNLKPTNVYLGPQEMSGDGQVGERHELFSGDYSAMQPVTQYAGYLKPEAGGTMSGPTTPSELSPGAHSYRTHSMSDYGAPTGWSSPPPPVQAFEMEGDSGHTPATAAASRPEAPQRQPEPSPPPQASQQQQTS</sequence>
<dbReference type="PANTHER" id="PTHR31468:SF8">
    <property type="entry name" value="1,3-BETA-GLUCANOSYLTRANSFERASE GAS2"/>
    <property type="match status" value="1"/>
</dbReference>
<accession>A0ABR1T2L2</accession>
<dbReference type="InterPro" id="IPR004886">
    <property type="entry name" value="Glucanosyltransferase"/>
</dbReference>
<feature type="region of interest" description="Disordered" evidence="6">
    <location>
        <begin position="470"/>
        <end position="505"/>
    </location>
</feature>
<evidence type="ECO:0000256" key="3">
    <source>
        <dbReference type="ARBA" id="ARBA00022729"/>
    </source>
</evidence>
<keyword evidence="7" id="KW-1133">Transmembrane helix</keyword>